<sequence length="42" mass="4786">MTSLPRTAAYLIQRSGDATDTEREAYEIRKKAVMVKLREGET</sequence>
<dbReference type="Proteomes" id="UP001595645">
    <property type="component" value="Unassembled WGS sequence"/>
</dbReference>
<organism evidence="1 2">
    <name type="scientific">Amycolatopsis speibonae</name>
    <dbReference type="NCBI Taxonomy" id="1450224"/>
    <lineage>
        <taxon>Bacteria</taxon>
        <taxon>Bacillati</taxon>
        <taxon>Actinomycetota</taxon>
        <taxon>Actinomycetes</taxon>
        <taxon>Pseudonocardiales</taxon>
        <taxon>Pseudonocardiaceae</taxon>
        <taxon>Amycolatopsis</taxon>
    </lineage>
</organism>
<keyword evidence="2" id="KW-1185">Reference proteome</keyword>
<comment type="caution">
    <text evidence="1">The sequence shown here is derived from an EMBL/GenBank/DDBJ whole genome shotgun (WGS) entry which is preliminary data.</text>
</comment>
<proteinExistence type="predicted"/>
<gene>
    <name evidence="1" type="ORF">ACFOSH_19615</name>
</gene>
<reference evidence="2" key="1">
    <citation type="journal article" date="2019" name="Int. J. Syst. Evol. Microbiol.">
        <title>The Global Catalogue of Microorganisms (GCM) 10K type strain sequencing project: providing services to taxonomists for standard genome sequencing and annotation.</title>
        <authorList>
            <consortium name="The Broad Institute Genomics Platform"/>
            <consortium name="The Broad Institute Genome Sequencing Center for Infectious Disease"/>
            <person name="Wu L."/>
            <person name="Ma J."/>
        </authorList>
    </citation>
    <scope>NUCLEOTIDE SEQUENCE [LARGE SCALE GENOMIC DNA]</scope>
    <source>
        <strain evidence="2">CGMCC 4.7676</strain>
    </source>
</reference>
<evidence type="ECO:0000313" key="1">
    <source>
        <dbReference type="EMBL" id="MFC3451646.1"/>
    </source>
</evidence>
<protein>
    <submittedName>
        <fullName evidence="1">Uncharacterized protein</fullName>
    </submittedName>
</protein>
<dbReference type="RefSeq" id="WP_378240413.1">
    <property type="nucleotide sequence ID" value="NZ_JBHRWK010000025.1"/>
</dbReference>
<dbReference type="EMBL" id="JBHRWK010000025">
    <property type="protein sequence ID" value="MFC3451646.1"/>
    <property type="molecule type" value="Genomic_DNA"/>
</dbReference>
<accession>A0ABV7NXS4</accession>
<name>A0ABV7NXS4_9PSEU</name>
<evidence type="ECO:0000313" key="2">
    <source>
        <dbReference type="Proteomes" id="UP001595645"/>
    </source>
</evidence>